<reference evidence="2 3" key="1">
    <citation type="journal article" date="2021" name="Elife">
        <title>Chloroplast acquisition without the gene transfer in kleptoplastic sea slugs, Plakobranchus ocellatus.</title>
        <authorList>
            <person name="Maeda T."/>
            <person name="Takahashi S."/>
            <person name="Yoshida T."/>
            <person name="Shimamura S."/>
            <person name="Takaki Y."/>
            <person name="Nagai Y."/>
            <person name="Toyoda A."/>
            <person name="Suzuki Y."/>
            <person name="Arimoto A."/>
            <person name="Ishii H."/>
            <person name="Satoh N."/>
            <person name="Nishiyama T."/>
            <person name="Hasebe M."/>
            <person name="Maruyama T."/>
            <person name="Minagawa J."/>
            <person name="Obokata J."/>
            <person name="Shigenobu S."/>
        </authorList>
    </citation>
    <scope>NUCLEOTIDE SEQUENCE [LARGE SCALE GENOMIC DNA]</scope>
</reference>
<feature type="region of interest" description="Disordered" evidence="1">
    <location>
        <begin position="68"/>
        <end position="88"/>
    </location>
</feature>
<evidence type="ECO:0000313" key="3">
    <source>
        <dbReference type="Proteomes" id="UP000762676"/>
    </source>
</evidence>
<protein>
    <submittedName>
        <fullName evidence="2">Uncharacterized protein</fullName>
    </submittedName>
</protein>
<name>A0AAV4IMA9_9GAST</name>
<sequence length="88" mass="9873">MPVVRGQMPVVRGQRFDAGSQRSENFCYDVSRYKGCHDEQNPSWNLVVFVTATAYLALALRSEKRPRVIGPLRKTKPPRGGNPGRLMG</sequence>
<comment type="caution">
    <text evidence="2">The sequence shown here is derived from an EMBL/GenBank/DDBJ whole genome shotgun (WGS) entry which is preliminary data.</text>
</comment>
<keyword evidence="3" id="KW-1185">Reference proteome</keyword>
<evidence type="ECO:0000313" key="2">
    <source>
        <dbReference type="EMBL" id="GFS11080.1"/>
    </source>
</evidence>
<gene>
    <name evidence="2" type="ORF">ElyMa_003076400</name>
</gene>
<dbReference type="AlphaFoldDB" id="A0AAV4IMA9"/>
<evidence type="ECO:0000256" key="1">
    <source>
        <dbReference type="SAM" id="MobiDB-lite"/>
    </source>
</evidence>
<dbReference type="Proteomes" id="UP000762676">
    <property type="component" value="Unassembled WGS sequence"/>
</dbReference>
<organism evidence="2 3">
    <name type="scientific">Elysia marginata</name>
    <dbReference type="NCBI Taxonomy" id="1093978"/>
    <lineage>
        <taxon>Eukaryota</taxon>
        <taxon>Metazoa</taxon>
        <taxon>Spiralia</taxon>
        <taxon>Lophotrochozoa</taxon>
        <taxon>Mollusca</taxon>
        <taxon>Gastropoda</taxon>
        <taxon>Heterobranchia</taxon>
        <taxon>Euthyneura</taxon>
        <taxon>Panpulmonata</taxon>
        <taxon>Sacoglossa</taxon>
        <taxon>Placobranchoidea</taxon>
        <taxon>Plakobranchidae</taxon>
        <taxon>Elysia</taxon>
    </lineage>
</organism>
<proteinExistence type="predicted"/>
<dbReference type="EMBL" id="BMAT01006365">
    <property type="protein sequence ID" value="GFS11080.1"/>
    <property type="molecule type" value="Genomic_DNA"/>
</dbReference>
<accession>A0AAV4IMA9</accession>